<gene>
    <name evidence="2" type="ORF">PhCBS80983_g04592</name>
</gene>
<keyword evidence="3" id="KW-1185">Reference proteome</keyword>
<protein>
    <recommendedName>
        <fullName evidence="1">Complex 1 LYR protein domain-containing protein</fullName>
    </recommendedName>
</protein>
<comment type="caution">
    <text evidence="2">The sequence shown here is derived from an EMBL/GenBank/DDBJ whole genome shotgun (WGS) entry which is preliminary data.</text>
</comment>
<evidence type="ECO:0000259" key="1">
    <source>
        <dbReference type="Pfam" id="PF05347"/>
    </source>
</evidence>
<sequence length="136" mass="15689">MHVVAFGLKMMAVEKTSVLALYRQLLRTASRLPNPERRLTVTNLISSSFRSAQHSPPSPNLPPLENSAEWHFALGQTQLDNLMIQVEHLERLQKEEQLIIPVDIYNVEKKHWGRWAERGSRWGDRKGKWKPRGKGA</sequence>
<feature type="domain" description="Complex 1 LYR protein" evidence="1">
    <location>
        <begin position="17"/>
        <end position="54"/>
    </location>
</feature>
<evidence type="ECO:0000313" key="2">
    <source>
        <dbReference type="EMBL" id="TPX56356.1"/>
    </source>
</evidence>
<reference evidence="2 3" key="1">
    <citation type="journal article" date="2019" name="Sci. Rep.">
        <title>Comparative genomics of chytrid fungi reveal insights into the obligate biotrophic and pathogenic lifestyle of Synchytrium endobioticum.</title>
        <authorList>
            <person name="van de Vossenberg B.T.L.H."/>
            <person name="Warris S."/>
            <person name="Nguyen H.D.T."/>
            <person name="van Gent-Pelzer M.P.E."/>
            <person name="Joly D.L."/>
            <person name="van de Geest H.C."/>
            <person name="Bonants P.J.M."/>
            <person name="Smith D.S."/>
            <person name="Levesque C.A."/>
            <person name="van der Lee T.A.J."/>
        </authorList>
    </citation>
    <scope>NUCLEOTIDE SEQUENCE [LARGE SCALE GENOMIC DNA]</scope>
    <source>
        <strain evidence="2 3">CBS 809.83</strain>
    </source>
</reference>
<proteinExistence type="predicted"/>
<evidence type="ECO:0000313" key="3">
    <source>
        <dbReference type="Proteomes" id="UP000318582"/>
    </source>
</evidence>
<dbReference type="Proteomes" id="UP000318582">
    <property type="component" value="Unassembled WGS sequence"/>
</dbReference>
<dbReference type="EMBL" id="QEAQ01000077">
    <property type="protein sequence ID" value="TPX56356.1"/>
    <property type="molecule type" value="Genomic_DNA"/>
</dbReference>
<accession>A0A507DXW0</accession>
<dbReference type="AlphaFoldDB" id="A0A507DXW0"/>
<dbReference type="InterPro" id="IPR008011">
    <property type="entry name" value="Complex1_LYR_dom"/>
</dbReference>
<name>A0A507DXW0_9FUNG</name>
<organism evidence="2 3">
    <name type="scientific">Powellomyces hirtus</name>
    <dbReference type="NCBI Taxonomy" id="109895"/>
    <lineage>
        <taxon>Eukaryota</taxon>
        <taxon>Fungi</taxon>
        <taxon>Fungi incertae sedis</taxon>
        <taxon>Chytridiomycota</taxon>
        <taxon>Chytridiomycota incertae sedis</taxon>
        <taxon>Chytridiomycetes</taxon>
        <taxon>Spizellomycetales</taxon>
        <taxon>Powellomycetaceae</taxon>
        <taxon>Powellomyces</taxon>
    </lineage>
</organism>
<dbReference type="Pfam" id="PF05347">
    <property type="entry name" value="Complex1_LYR"/>
    <property type="match status" value="1"/>
</dbReference>